<dbReference type="RefSeq" id="WP_346013021.1">
    <property type="nucleotide sequence ID" value="NZ_JAQYXP010000002.1"/>
</dbReference>
<evidence type="ECO:0000313" key="1">
    <source>
        <dbReference type="EMBL" id="MEN3234718.1"/>
    </source>
</evidence>
<protein>
    <submittedName>
        <fullName evidence="1">Uncharacterized protein</fullName>
    </submittedName>
</protein>
<dbReference type="EMBL" id="JAQYXP010000002">
    <property type="protein sequence ID" value="MEN3234718.1"/>
    <property type="molecule type" value="Genomic_DNA"/>
</dbReference>
<organism evidence="1 2">
    <name type="scientific">Methylobacterium ajmalii</name>
    <dbReference type="NCBI Taxonomy" id="2738439"/>
    <lineage>
        <taxon>Bacteria</taxon>
        <taxon>Pseudomonadati</taxon>
        <taxon>Pseudomonadota</taxon>
        <taxon>Alphaproteobacteria</taxon>
        <taxon>Hyphomicrobiales</taxon>
        <taxon>Methylobacteriaceae</taxon>
        <taxon>Methylobacterium</taxon>
    </lineage>
</organism>
<reference evidence="1 2" key="1">
    <citation type="journal article" date="2023" name="PLoS ONE">
        <title>Complete genome assembly of Hawai'i environmental nontuberculous mycobacteria reveals unexpected co-isolation with methylobacteria.</title>
        <authorList>
            <person name="Hendrix J."/>
            <person name="Epperson L.E."/>
            <person name="Tong E.I."/>
            <person name="Chan Y.L."/>
            <person name="Hasan N.A."/>
            <person name="Dawrs S.N."/>
            <person name="Norton G.J."/>
            <person name="Virdi R."/>
            <person name="Crooks J.L."/>
            <person name="Chan E.D."/>
            <person name="Honda J.R."/>
            <person name="Strong M."/>
        </authorList>
    </citation>
    <scope>NUCLEOTIDE SEQUENCE [LARGE SCALE GENOMIC DNA]</scope>
    <source>
        <strain evidence="1 2">NJH_HI04-1</strain>
    </source>
</reference>
<proteinExistence type="predicted"/>
<name>A0ABU9ZTP6_9HYPH</name>
<accession>A0ABU9ZTP6</accession>
<sequence length="76" mass="8494">MTDLLHTLPPVEAVQRYVAEVDSLCMEEARRPMTSEWATLRMLVDKLGPVLALPAPVLPAELPANVIRVDFGRRAR</sequence>
<comment type="caution">
    <text evidence="1">The sequence shown here is derived from an EMBL/GenBank/DDBJ whole genome shotgun (WGS) entry which is preliminary data.</text>
</comment>
<keyword evidence="2" id="KW-1185">Reference proteome</keyword>
<gene>
    <name evidence="1" type="ORF">PUR29_14045</name>
</gene>
<dbReference type="Proteomes" id="UP001407347">
    <property type="component" value="Unassembled WGS sequence"/>
</dbReference>
<evidence type="ECO:0000313" key="2">
    <source>
        <dbReference type="Proteomes" id="UP001407347"/>
    </source>
</evidence>